<dbReference type="KEGG" id="sla:SERLADRAFT_468186"/>
<organism>
    <name type="scientific">Serpula lacrymans var. lacrymans (strain S7.9)</name>
    <name type="common">Dry rot fungus</name>
    <dbReference type="NCBI Taxonomy" id="578457"/>
    <lineage>
        <taxon>Eukaryota</taxon>
        <taxon>Fungi</taxon>
        <taxon>Dikarya</taxon>
        <taxon>Basidiomycota</taxon>
        <taxon>Agaricomycotina</taxon>
        <taxon>Agaricomycetes</taxon>
        <taxon>Agaricomycetidae</taxon>
        <taxon>Boletales</taxon>
        <taxon>Coniophorineae</taxon>
        <taxon>Serpulaceae</taxon>
        <taxon>Serpula</taxon>
    </lineage>
</organism>
<dbReference type="OrthoDB" id="7690434at2759"/>
<proteinExistence type="predicted"/>
<reference evidence="2" key="1">
    <citation type="submission" date="2011-04" db="EMBL/GenBank/DDBJ databases">
        <title>Evolution of plant cell wall degrading machinery underlies the functional diversity of forest fungi.</title>
        <authorList>
            <consortium name="US DOE Joint Genome Institute (JGI-PGF)"/>
            <person name="Eastwood D.C."/>
            <person name="Floudas D."/>
            <person name="Binder M."/>
            <person name="Majcherczyk A."/>
            <person name="Schneider P."/>
            <person name="Aerts A."/>
            <person name="Asiegbu F.O."/>
            <person name="Baker S.E."/>
            <person name="Barry K."/>
            <person name="Bendiksby M."/>
            <person name="Blumentritt M."/>
            <person name="Coutinho P.M."/>
            <person name="Cullen D."/>
            <person name="Cullen D."/>
            <person name="Gathman A."/>
            <person name="Goodell B."/>
            <person name="Henrissat B."/>
            <person name="Ihrmark K."/>
            <person name="Kauserud H."/>
            <person name="Kohler A."/>
            <person name="LaButti K."/>
            <person name="Lapidus A."/>
            <person name="Lavin J.L."/>
            <person name="Lee Y.-H."/>
            <person name="Lindquist E."/>
            <person name="Lilly W."/>
            <person name="Lucas S."/>
            <person name="Morin E."/>
            <person name="Murat C."/>
            <person name="Oguiza J.A."/>
            <person name="Park J."/>
            <person name="Pisabarro A.G."/>
            <person name="Riley R."/>
            <person name="Rosling A."/>
            <person name="Salamov A."/>
            <person name="Schmidt O."/>
            <person name="Schmutz J."/>
            <person name="Skrede I."/>
            <person name="Stenlid J."/>
            <person name="Wiebenga A."/>
            <person name="Xie X."/>
            <person name="Kues U."/>
            <person name="Hibbett D.S."/>
            <person name="Hoffmeister D."/>
            <person name="Hogberg N."/>
            <person name="Martin F."/>
            <person name="Grigoriev I.V."/>
            <person name="Watkinson S.C."/>
        </authorList>
    </citation>
    <scope>NUCLEOTIDE SEQUENCE</scope>
    <source>
        <strain evidence="2">S7.9</strain>
    </source>
</reference>
<protein>
    <submittedName>
        <fullName evidence="2">Uncharacterized protein</fullName>
    </submittedName>
</protein>
<dbReference type="RefSeq" id="XP_007318632.1">
    <property type="nucleotide sequence ID" value="XM_007318570.1"/>
</dbReference>
<accession>F8NXE1</accession>
<gene>
    <name evidence="2" type="ORF">SERLADRAFT_468186</name>
</gene>
<dbReference type="EMBL" id="GL945434">
    <property type="protein sequence ID" value="EGO24613.1"/>
    <property type="molecule type" value="Genomic_DNA"/>
</dbReference>
<dbReference type="AlphaFoldDB" id="F8NXE1"/>
<feature type="region of interest" description="Disordered" evidence="1">
    <location>
        <begin position="1"/>
        <end position="88"/>
    </location>
</feature>
<name>F8NXE1_SERL9</name>
<evidence type="ECO:0000256" key="1">
    <source>
        <dbReference type="SAM" id="MobiDB-lite"/>
    </source>
</evidence>
<sequence>MQLIRPGPGGSGSSQGNTNMQIPPDVAAQMQKLLDQKGIRPQSLAVSSHPPTHQTSNTGQLSQSASPEAKLAKDPEINTSQGIGSHSN</sequence>
<feature type="compositionally biased region" description="Polar residues" evidence="1">
    <location>
        <begin position="77"/>
        <end position="88"/>
    </location>
</feature>
<dbReference type="GeneID" id="18819366"/>
<evidence type="ECO:0000313" key="2">
    <source>
        <dbReference type="EMBL" id="EGO24613.1"/>
    </source>
</evidence>
<dbReference type="Proteomes" id="UP000008064">
    <property type="component" value="Unassembled WGS sequence"/>
</dbReference>
<feature type="compositionally biased region" description="Polar residues" evidence="1">
    <location>
        <begin position="44"/>
        <end position="66"/>
    </location>
</feature>
<dbReference type="HOGENOM" id="CLU_190155_0_0_1"/>